<proteinExistence type="predicted"/>
<evidence type="ECO:0000256" key="2">
    <source>
        <dbReference type="SAM" id="SignalP"/>
    </source>
</evidence>
<dbReference type="Gene3D" id="4.10.530.10">
    <property type="entry name" value="Gamma-fibrinogen Carboxyl Terminal Fragment, domain 2"/>
    <property type="match status" value="1"/>
</dbReference>
<dbReference type="PROSITE" id="PS51406">
    <property type="entry name" value="FIBRINOGEN_C_2"/>
    <property type="match status" value="1"/>
</dbReference>
<dbReference type="InterPro" id="IPR014716">
    <property type="entry name" value="Fibrinogen_a/b/g_C_1"/>
</dbReference>
<evidence type="ECO:0000313" key="4">
    <source>
        <dbReference type="EMBL" id="CAH3185882.1"/>
    </source>
</evidence>
<dbReference type="PANTHER" id="PTHR19143">
    <property type="entry name" value="FIBRINOGEN/TENASCIN/ANGIOPOEITIN"/>
    <property type="match status" value="1"/>
</dbReference>
<dbReference type="InterPro" id="IPR050373">
    <property type="entry name" value="Fibrinogen_C-term_domain"/>
</dbReference>
<keyword evidence="2" id="KW-0732">Signal</keyword>
<evidence type="ECO:0000313" key="5">
    <source>
        <dbReference type="Proteomes" id="UP001159427"/>
    </source>
</evidence>
<dbReference type="PROSITE" id="PS00514">
    <property type="entry name" value="FIBRINOGEN_C_1"/>
    <property type="match status" value="1"/>
</dbReference>
<feature type="domain" description="Fibrinogen C-terminal" evidence="3">
    <location>
        <begin position="73"/>
        <end position="354"/>
    </location>
</feature>
<dbReference type="Pfam" id="PF00147">
    <property type="entry name" value="Fibrinogen_C"/>
    <property type="match status" value="2"/>
</dbReference>
<feature type="chain" id="PRO_5045473566" description="Fibrinogen C-terminal domain-containing protein" evidence="2">
    <location>
        <begin position="19"/>
        <end position="355"/>
    </location>
</feature>
<keyword evidence="5" id="KW-1185">Reference proteome</keyword>
<dbReference type="InterPro" id="IPR036056">
    <property type="entry name" value="Fibrinogen-like_C"/>
</dbReference>
<evidence type="ECO:0000256" key="1">
    <source>
        <dbReference type="ARBA" id="ARBA00023157"/>
    </source>
</evidence>
<dbReference type="InterPro" id="IPR020837">
    <property type="entry name" value="Fibrinogen_CS"/>
</dbReference>
<dbReference type="SUPFAM" id="SSF56496">
    <property type="entry name" value="Fibrinogen C-terminal domain-like"/>
    <property type="match status" value="2"/>
</dbReference>
<protein>
    <recommendedName>
        <fullName evidence="3">Fibrinogen C-terminal domain-containing protein</fullName>
    </recommendedName>
</protein>
<reference evidence="4 5" key="1">
    <citation type="submission" date="2022-05" db="EMBL/GenBank/DDBJ databases">
        <authorList>
            <consortium name="Genoscope - CEA"/>
            <person name="William W."/>
        </authorList>
    </citation>
    <scope>NUCLEOTIDE SEQUENCE [LARGE SCALE GENOMIC DNA]</scope>
</reference>
<dbReference type="Gene3D" id="3.90.215.10">
    <property type="entry name" value="Gamma Fibrinogen, chain A, domain 1"/>
    <property type="match status" value="2"/>
</dbReference>
<dbReference type="NCBIfam" id="NF040941">
    <property type="entry name" value="GGGWT_bact"/>
    <property type="match status" value="1"/>
</dbReference>
<comment type="caution">
    <text evidence="4">The sequence shown here is derived from an EMBL/GenBank/DDBJ whole genome shotgun (WGS) entry which is preliminary data.</text>
</comment>
<keyword evidence="1" id="KW-1015">Disulfide bond</keyword>
<evidence type="ECO:0000259" key="3">
    <source>
        <dbReference type="PROSITE" id="PS51406"/>
    </source>
</evidence>
<sequence length="355" mass="39641">MKFFLEAILCAVLVKALANSPAPAKSGTDGGKPQCNVNNYFYAGSNTKKIEKQLDEIMQEIKALRENRTDGGGSGGKVYKNCAEIYQLGIKINGVYKINPGGLGEFEVYCDQKTAGGGWTVFQKRQDGSVDFYRPWDDYKRGFGNLNGEFWLGLDKIHRLTVSGSYKLRVDLEDLHGSTAFAEYSSFAVTSERAKYQLSLGSYSGTSWTQHYHTGWRSGEGTRLPPMWPGFKSRRRRHMWVEFVVGSPPCYESLTHLIGNAALIVTIVLKGTAGDSLGGHRGLPFTTKDRDNDSHGNNCAVLAKGAWWYSGCFSSNLNGLYLHGKDSTQGMAWYTWKKNYYSVKKSDMKIRPKDF</sequence>
<dbReference type="Proteomes" id="UP001159427">
    <property type="component" value="Unassembled WGS sequence"/>
</dbReference>
<name>A0ABN8S2E3_9CNID</name>
<organism evidence="4 5">
    <name type="scientific">Porites evermanni</name>
    <dbReference type="NCBI Taxonomy" id="104178"/>
    <lineage>
        <taxon>Eukaryota</taxon>
        <taxon>Metazoa</taxon>
        <taxon>Cnidaria</taxon>
        <taxon>Anthozoa</taxon>
        <taxon>Hexacorallia</taxon>
        <taxon>Scleractinia</taxon>
        <taxon>Fungiina</taxon>
        <taxon>Poritidae</taxon>
        <taxon>Porites</taxon>
    </lineage>
</organism>
<feature type="signal peptide" evidence="2">
    <location>
        <begin position="1"/>
        <end position="18"/>
    </location>
</feature>
<dbReference type="CDD" id="cd00087">
    <property type="entry name" value="FReD"/>
    <property type="match status" value="1"/>
</dbReference>
<gene>
    <name evidence="4" type="ORF">PEVE_00016431</name>
</gene>
<dbReference type="SMART" id="SM00186">
    <property type="entry name" value="FBG"/>
    <property type="match status" value="1"/>
</dbReference>
<accession>A0ABN8S2E3</accession>
<dbReference type="EMBL" id="CALNXI010002293">
    <property type="protein sequence ID" value="CAH3185882.1"/>
    <property type="molecule type" value="Genomic_DNA"/>
</dbReference>
<dbReference type="InterPro" id="IPR002181">
    <property type="entry name" value="Fibrinogen_a/b/g_C_dom"/>
</dbReference>